<dbReference type="InterPro" id="IPR023753">
    <property type="entry name" value="FAD/NAD-binding_dom"/>
</dbReference>
<keyword evidence="11 16" id="KW-0676">Redox-active center</keyword>
<dbReference type="InterPro" id="IPR004099">
    <property type="entry name" value="Pyr_nucl-diS_OxRdtase_dimer"/>
</dbReference>
<evidence type="ECO:0000256" key="3">
    <source>
        <dbReference type="ARBA" id="ARBA00012608"/>
    </source>
</evidence>
<feature type="binding site" evidence="14">
    <location>
        <begin position="174"/>
        <end position="181"/>
    </location>
    <ligand>
        <name>NAD(+)</name>
        <dbReference type="ChEBI" id="CHEBI:57540"/>
    </ligand>
</feature>
<sequence>MYNLVVIGGGPGGYVAAIKGAHLGMKVALIEDTRLGGTCLNRGCIPTKALYRSSYVGKLIKDAESFGFDVQGFSVNYPKIKERKDQIVENLVKGIETLIKGNKIDYYHGKGQIIDKNTVLVEGIGEEIKGEKLIIATGSKPFIPPIPGADLEGVLTSDEILELTTLPEKMAIIGGGVVGTEFAGIFASLGVEVTLIEMLPRILYTFDEELVRRLNIFLKKAGVNILTSAKVEKIEKIDNDLNIFVGTKKGVEEIRVNLCLMAGGRKPNLRGLENLNLTLKENGGILTNDKMETNIPDVYAVGDCTGGIMLAHVASQEGIVAVENIAGMERVMDYRAVPSVVFTYPELASVGLTEEQCKEGNIEYKVSKFNFAANGKALAEGEGEGIVKVIADSENKIIGVHILGPHSSDLIAEGVLAVQHRLTAKDIYNTIHAHPTLSESFSEACHGIDGEIIHGVPKRK</sequence>
<evidence type="ECO:0000256" key="1">
    <source>
        <dbReference type="ARBA" id="ARBA00004496"/>
    </source>
</evidence>
<evidence type="ECO:0000256" key="13">
    <source>
        <dbReference type="PIRSR" id="PIRSR000350-2"/>
    </source>
</evidence>
<keyword evidence="20" id="KW-1185">Reference proteome</keyword>
<dbReference type="NCBIfam" id="TIGR01350">
    <property type="entry name" value="lipoamide_DH"/>
    <property type="match status" value="1"/>
</dbReference>
<feature type="domain" description="FAD/NAD(P)-binding" evidence="18">
    <location>
        <begin position="2"/>
        <end position="318"/>
    </location>
</feature>
<keyword evidence="8 16" id="KW-0560">Oxidoreductase</keyword>
<feature type="binding site" evidence="14">
    <location>
        <position position="197"/>
    </location>
    <ligand>
        <name>NAD(+)</name>
        <dbReference type="ChEBI" id="CHEBI:57540"/>
    </ligand>
</feature>
<feature type="binding site" evidence="14">
    <location>
        <begin position="309"/>
        <end position="312"/>
    </location>
    <ligand>
        <name>FAD</name>
        <dbReference type="ChEBI" id="CHEBI:57692"/>
    </ligand>
</feature>
<evidence type="ECO:0000256" key="8">
    <source>
        <dbReference type="ARBA" id="ARBA00023002"/>
    </source>
</evidence>
<comment type="similarity">
    <text evidence="2 16">Belongs to the class-I pyridine nucleotide-disulfide oxidoreductase family.</text>
</comment>
<feature type="binding site" evidence="14">
    <location>
        <position position="264"/>
    </location>
    <ligand>
        <name>NAD(+)</name>
        <dbReference type="ChEBI" id="CHEBI:57540"/>
    </ligand>
</feature>
<dbReference type="PIRSF" id="PIRSF000350">
    <property type="entry name" value="Mercury_reductase_MerA"/>
    <property type="match status" value="1"/>
</dbReference>
<comment type="cofactor">
    <cofactor evidence="14 16">
        <name>FAD</name>
        <dbReference type="ChEBI" id="CHEBI:57692"/>
    </cofactor>
    <text evidence="14 16">Binds 1 FAD per subunit.</text>
</comment>
<feature type="domain" description="Pyridine nucleotide-disulphide oxidoreductase dimerisation" evidence="17">
    <location>
        <begin position="337"/>
        <end position="444"/>
    </location>
</feature>
<evidence type="ECO:0000256" key="2">
    <source>
        <dbReference type="ARBA" id="ARBA00007532"/>
    </source>
</evidence>
<dbReference type="EC" id="1.8.1.4" evidence="3 16"/>
<evidence type="ECO:0000259" key="18">
    <source>
        <dbReference type="Pfam" id="PF07992"/>
    </source>
</evidence>
<evidence type="ECO:0000256" key="10">
    <source>
        <dbReference type="ARBA" id="ARBA00023157"/>
    </source>
</evidence>
<dbReference type="InterPro" id="IPR036188">
    <property type="entry name" value="FAD/NAD-bd_sf"/>
</dbReference>
<dbReference type="Gene3D" id="3.50.50.60">
    <property type="entry name" value="FAD/NAD(P)-binding domain"/>
    <property type="match status" value="2"/>
</dbReference>
<organism evidence="19 20">
    <name type="scientific">Anaerobranca gottschalkii DSM 13577</name>
    <dbReference type="NCBI Taxonomy" id="1120990"/>
    <lineage>
        <taxon>Bacteria</taxon>
        <taxon>Bacillati</taxon>
        <taxon>Bacillota</taxon>
        <taxon>Clostridia</taxon>
        <taxon>Eubacteriales</taxon>
        <taxon>Proteinivoracaceae</taxon>
        <taxon>Anaerobranca</taxon>
    </lineage>
</organism>
<dbReference type="OrthoDB" id="9807946at2"/>
<evidence type="ECO:0000256" key="15">
    <source>
        <dbReference type="PIRSR" id="PIRSR000350-4"/>
    </source>
</evidence>
<evidence type="ECO:0000256" key="16">
    <source>
        <dbReference type="RuleBase" id="RU003692"/>
    </source>
</evidence>
<dbReference type="InterPro" id="IPR016156">
    <property type="entry name" value="FAD/NAD-linked_Rdtase_dimer_sf"/>
</dbReference>
<feature type="binding site" evidence="14">
    <location>
        <position position="111"/>
    </location>
    <ligand>
        <name>FAD</name>
        <dbReference type="ChEBI" id="CHEBI:57692"/>
    </ligand>
</feature>
<evidence type="ECO:0000256" key="6">
    <source>
        <dbReference type="ARBA" id="ARBA00022630"/>
    </source>
</evidence>
<keyword evidence="6 16" id="KW-0285">Flavoprotein</keyword>
<dbReference type="GO" id="GO:0006103">
    <property type="term" value="P:2-oxoglutarate metabolic process"/>
    <property type="evidence" value="ECO:0007669"/>
    <property type="project" value="TreeGrafter"/>
</dbReference>
<feature type="binding site" evidence="14">
    <location>
        <position position="303"/>
    </location>
    <ligand>
        <name>FAD</name>
        <dbReference type="ChEBI" id="CHEBI:57692"/>
    </ligand>
</feature>
<evidence type="ECO:0000313" key="20">
    <source>
        <dbReference type="Proteomes" id="UP000243819"/>
    </source>
</evidence>
<keyword evidence="10" id="KW-1015">Disulfide bond</keyword>
<dbReference type="Pfam" id="PF07992">
    <property type="entry name" value="Pyr_redox_2"/>
    <property type="match status" value="1"/>
</dbReference>
<dbReference type="PROSITE" id="PS00076">
    <property type="entry name" value="PYRIDINE_REDOX_1"/>
    <property type="match status" value="1"/>
</dbReference>
<evidence type="ECO:0000256" key="12">
    <source>
        <dbReference type="ARBA" id="ARBA00049187"/>
    </source>
</evidence>
<dbReference type="AlphaFoldDB" id="A0A1H9Y2T1"/>
<dbReference type="InterPro" id="IPR006258">
    <property type="entry name" value="Lipoamide_DH"/>
</dbReference>
<dbReference type="EMBL" id="FOIF01000001">
    <property type="protein sequence ID" value="SES63050.1"/>
    <property type="molecule type" value="Genomic_DNA"/>
</dbReference>
<reference evidence="20" key="1">
    <citation type="submission" date="2016-10" db="EMBL/GenBank/DDBJ databases">
        <authorList>
            <person name="Varghese N."/>
            <person name="Submissions S."/>
        </authorList>
    </citation>
    <scope>NUCLEOTIDE SEQUENCE [LARGE SCALE GENOMIC DNA]</scope>
    <source>
        <strain evidence="20">DSM 13577</strain>
    </source>
</reference>
<dbReference type="Proteomes" id="UP000243819">
    <property type="component" value="Unassembled WGS sequence"/>
</dbReference>
<keyword evidence="14" id="KW-0547">Nucleotide-binding</keyword>
<dbReference type="SUPFAM" id="SSF51905">
    <property type="entry name" value="FAD/NAD(P)-binding domain"/>
    <property type="match status" value="1"/>
</dbReference>
<dbReference type="GO" id="GO:0050660">
    <property type="term" value="F:flavin adenine dinucleotide binding"/>
    <property type="evidence" value="ECO:0007669"/>
    <property type="project" value="InterPro"/>
</dbReference>
<evidence type="ECO:0000313" key="19">
    <source>
        <dbReference type="EMBL" id="SES63050.1"/>
    </source>
</evidence>
<evidence type="ECO:0000259" key="17">
    <source>
        <dbReference type="Pfam" id="PF02852"/>
    </source>
</evidence>
<dbReference type="PRINTS" id="PR00411">
    <property type="entry name" value="PNDRDTASEI"/>
</dbReference>
<evidence type="ECO:0000256" key="4">
    <source>
        <dbReference type="ARBA" id="ARBA00016961"/>
    </source>
</evidence>
<dbReference type="InterPro" id="IPR001100">
    <property type="entry name" value="Pyr_nuc-diS_OxRdtase"/>
</dbReference>
<evidence type="ECO:0000256" key="7">
    <source>
        <dbReference type="ARBA" id="ARBA00022827"/>
    </source>
</evidence>
<proteinExistence type="inferred from homology"/>
<comment type="subcellular location">
    <subcellularLocation>
        <location evidence="1">Cytoplasm</location>
    </subcellularLocation>
</comment>
<evidence type="ECO:0000256" key="14">
    <source>
        <dbReference type="PIRSR" id="PIRSR000350-3"/>
    </source>
</evidence>
<comment type="miscellaneous">
    <text evidence="16">The active site is a redox-active disulfide bond.</text>
</comment>
<name>A0A1H9Y2T1_9FIRM</name>
<evidence type="ECO:0000256" key="11">
    <source>
        <dbReference type="ARBA" id="ARBA00023284"/>
    </source>
</evidence>
<dbReference type="PANTHER" id="PTHR22912:SF217">
    <property type="entry name" value="DIHYDROLIPOYL DEHYDROGENASE"/>
    <property type="match status" value="1"/>
</dbReference>
<gene>
    <name evidence="19" type="ORF">SAMN03080614_1001111</name>
</gene>
<dbReference type="STRING" id="1120990.SAMN03080614_1001111"/>
<keyword evidence="5" id="KW-0963">Cytoplasm</keyword>
<dbReference type="RefSeq" id="WP_091347822.1">
    <property type="nucleotide sequence ID" value="NZ_FOIF01000001.1"/>
</dbReference>
<evidence type="ECO:0000256" key="5">
    <source>
        <dbReference type="ARBA" id="ARBA00022490"/>
    </source>
</evidence>
<dbReference type="InterPro" id="IPR012999">
    <property type="entry name" value="Pyr_OxRdtase_I_AS"/>
</dbReference>
<protein>
    <recommendedName>
        <fullName evidence="4 16">Dihydrolipoyl dehydrogenase</fullName>
        <ecNumber evidence="3 16">1.8.1.4</ecNumber>
    </recommendedName>
</protein>
<dbReference type="FunFam" id="3.30.390.30:FF:000001">
    <property type="entry name" value="Dihydrolipoyl dehydrogenase"/>
    <property type="match status" value="1"/>
</dbReference>
<keyword evidence="7 14" id="KW-0274">FAD</keyword>
<feature type="disulfide bond" description="Redox-active" evidence="15">
    <location>
        <begin position="39"/>
        <end position="44"/>
    </location>
</feature>
<keyword evidence="9 14" id="KW-0520">NAD</keyword>
<feature type="binding site" evidence="14">
    <location>
        <position position="48"/>
    </location>
    <ligand>
        <name>FAD</name>
        <dbReference type="ChEBI" id="CHEBI:57692"/>
    </ligand>
</feature>
<accession>A0A1H9Y2T1</accession>
<dbReference type="GO" id="GO:0005737">
    <property type="term" value="C:cytoplasm"/>
    <property type="evidence" value="ECO:0007669"/>
    <property type="project" value="UniProtKB-SubCell"/>
</dbReference>
<dbReference type="Gene3D" id="3.30.390.30">
    <property type="match status" value="1"/>
</dbReference>
<dbReference type="SUPFAM" id="SSF55424">
    <property type="entry name" value="FAD/NAD-linked reductases, dimerisation (C-terminal) domain"/>
    <property type="match status" value="1"/>
</dbReference>
<dbReference type="PANTHER" id="PTHR22912">
    <property type="entry name" value="DISULFIDE OXIDOREDUCTASE"/>
    <property type="match status" value="1"/>
</dbReference>
<feature type="active site" description="Proton acceptor" evidence="13">
    <location>
        <position position="434"/>
    </location>
</feature>
<feature type="binding site" evidence="14">
    <location>
        <begin position="137"/>
        <end position="139"/>
    </location>
    <ligand>
        <name>FAD</name>
        <dbReference type="ChEBI" id="CHEBI:57692"/>
    </ligand>
</feature>
<dbReference type="Pfam" id="PF02852">
    <property type="entry name" value="Pyr_redox_dim"/>
    <property type="match status" value="1"/>
</dbReference>
<dbReference type="PRINTS" id="PR00368">
    <property type="entry name" value="FADPNR"/>
</dbReference>
<dbReference type="GO" id="GO:0004148">
    <property type="term" value="F:dihydrolipoyl dehydrogenase (NADH) activity"/>
    <property type="evidence" value="ECO:0007669"/>
    <property type="project" value="UniProtKB-EC"/>
</dbReference>
<evidence type="ECO:0000256" key="9">
    <source>
        <dbReference type="ARBA" id="ARBA00023027"/>
    </source>
</evidence>
<comment type="catalytic activity">
    <reaction evidence="12 16">
        <text>N(6)-[(R)-dihydrolipoyl]-L-lysyl-[protein] + NAD(+) = N(6)-[(R)-lipoyl]-L-lysyl-[protein] + NADH + H(+)</text>
        <dbReference type="Rhea" id="RHEA:15045"/>
        <dbReference type="Rhea" id="RHEA-COMP:10474"/>
        <dbReference type="Rhea" id="RHEA-COMP:10475"/>
        <dbReference type="ChEBI" id="CHEBI:15378"/>
        <dbReference type="ChEBI" id="CHEBI:57540"/>
        <dbReference type="ChEBI" id="CHEBI:57945"/>
        <dbReference type="ChEBI" id="CHEBI:83099"/>
        <dbReference type="ChEBI" id="CHEBI:83100"/>
        <dbReference type="EC" id="1.8.1.4"/>
    </reaction>
</comment>
<dbReference type="InterPro" id="IPR050151">
    <property type="entry name" value="Class-I_Pyr_Nuc-Dis_Oxidored"/>
</dbReference>